<evidence type="ECO:0000313" key="18">
    <source>
        <dbReference type="EMBL" id="SHH18681.1"/>
    </source>
</evidence>
<evidence type="ECO:0000256" key="2">
    <source>
        <dbReference type="ARBA" id="ARBA00006474"/>
    </source>
</evidence>
<evidence type="ECO:0000256" key="15">
    <source>
        <dbReference type="SAM" id="MobiDB-lite"/>
    </source>
</evidence>
<keyword evidence="12" id="KW-0131">Cell cycle</keyword>
<dbReference type="InterPro" id="IPR018541">
    <property type="entry name" value="Ftsk_gamma"/>
</dbReference>
<evidence type="ECO:0000259" key="17">
    <source>
        <dbReference type="PROSITE" id="PS50901"/>
    </source>
</evidence>
<sequence length="788" mass="88751">MTKRMNKKTKDNRNIKSKKINSDIKGIIYSTVGVLMLMSIFFSTSSGILGKTSYKLLFTVFGIGAYIFPVILILVGISIIFSKGKLKYNTRFFGILLFIINTLLFIQMVTLLDFYYEKDILIGINNIYNSSSVLHGGVLGFLIDVPLYSLFGKAGSYIIFTSFYIISLILIFEISLHKLFVSIYDNMKDKRKETSEKRPNKEVKEVKEEIFGLNKNEKEKFIGDLNKKIKILDFMKKNNMEEVAVENNNESDIKFDEVKYNNEEIKEEIKEGIKEESIIFNIDDGMDVKSKKKEKVDEKSKEEVFIEIKENNLYQETEYRYPPLDLLKFNPFSKSNKGDKKDLLKSAKKLEETLESFGVVAKVIQVIKGPTVTRYELQPNSGVKVSKIVNLSDDISLSLAAISVRIEAPIPGKSAVGIEIPNDNTYPVYLREVIDSEEFKNSPLNVTFALGKDIGGNCIVSDLNKMPHMLIAGATGSGKSVCINTLLISLLYKYSPEDVKLLLIDPKMVELNVYNGIPHLLIPVVTQPKKAAGALHWAVTEMTRRYQLFADSNTRNIEGYNELFIKGKVEDKLPWIIIVIDELADLMMVCAGEVEEYIGRLAQMARAAGMHLVIATQRPSVDVITGVIKANIPSRISFSVSSQIDSRTILDSSGAEKLLGKGDMLFLPVGASKPLRIQGAFISDEEVEKIVDYIKIKEEAPKYEEKIMEEINKKAEGNSDEEDELIEEAIDAVLEAGQASASFLQRKFRIGYNRAARLIDQMEDRGVISGRNGSKPRQILIDEKEMDN</sequence>
<protein>
    <submittedName>
        <fullName evidence="18">DNA translocase FtsK</fullName>
    </submittedName>
</protein>
<comment type="function">
    <text evidence="13">Essential cell division protein that coordinates cell division and chromosome segregation. The N-terminus is involved in assembly of the cell-division machinery. The C-terminus functions as a DNA motor that moves dsDNA in an ATP-dependent manner towards the dif recombination site, which is located within the replication terminus region. Required for activation of the Xer recombinase, allowing activation of chromosome unlinking by recombination.</text>
</comment>
<dbReference type="Pfam" id="PF01580">
    <property type="entry name" value="FtsK_SpoIIIE"/>
    <property type="match status" value="1"/>
</dbReference>
<keyword evidence="3" id="KW-1003">Cell membrane</keyword>
<dbReference type="Pfam" id="PF17854">
    <property type="entry name" value="FtsK_alpha"/>
    <property type="match status" value="1"/>
</dbReference>
<dbReference type="GO" id="GO:0007059">
    <property type="term" value="P:chromosome segregation"/>
    <property type="evidence" value="ECO:0007669"/>
    <property type="project" value="UniProtKB-KW"/>
</dbReference>
<dbReference type="GO" id="GO:0051301">
    <property type="term" value="P:cell division"/>
    <property type="evidence" value="ECO:0007669"/>
    <property type="project" value="UniProtKB-KW"/>
</dbReference>
<evidence type="ECO:0000313" key="19">
    <source>
        <dbReference type="Proteomes" id="UP000184447"/>
    </source>
</evidence>
<evidence type="ECO:0000256" key="3">
    <source>
        <dbReference type="ARBA" id="ARBA00022475"/>
    </source>
</evidence>
<evidence type="ECO:0000256" key="5">
    <source>
        <dbReference type="ARBA" id="ARBA00022692"/>
    </source>
</evidence>
<keyword evidence="7" id="KW-0159">Chromosome partition</keyword>
<dbReference type="Pfam" id="PF09397">
    <property type="entry name" value="FtsK_gamma"/>
    <property type="match status" value="1"/>
</dbReference>
<name>A0A1M5QXN6_9CLOT</name>
<dbReference type="InterPro" id="IPR036388">
    <property type="entry name" value="WH-like_DNA-bd_sf"/>
</dbReference>
<evidence type="ECO:0000256" key="16">
    <source>
        <dbReference type="SAM" id="Phobius"/>
    </source>
</evidence>
<keyword evidence="10" id="KW-0238">DNA-binding</keyword>
<proteinExistence type="inferred from homology"/>
<dbReference type="SUPFAM" id="SSF103473">
    <property type="entry name" value="MFS general substrate transporter"/>
    <property type="match status" value="1"/>
</dbReference>
<accession>A0A1M5QXN6</accession>
<evidence type="ECO:0000256" key="4">
    <source>
        <dbReference type="ARBA" id="ARBA00022618"/>
    </source>
</evidence>
<dbReference type="Pfam" id="PF13491">
    <property type="entry name" value="FtsK_4TM"/>
    <property type="match status" value="1"/>
</dbReference>
<dbReference type="RefSeq" id="WP_073336352.1">
    <property type="nucleotide sequence ID" value="NZ_FQXM01000002.1"/>
</dbReference>
<dbReference type="InterPro" id="IPR041027">
    <property type="entry name" value="FtsK_alpha"/>
</dbReference>
<evidence type="ECO:0000256" key="7">
    <source>
        <dbReference type="ARBA" id="ARBA00022829"/>
    </source>
</evidence>
<feature type="domain" description="FtsK" evidence="17">
    <location>
        <begin position="456"/>
        <end position="647"/>
    </location>
</feature>
<dbReference type="EMBL" id="FQXM01000002">
    <property type="protein sequence ID" value="SHH18681.1"/>
    <property type="molecule type" value="Genomic_DNA"/>
</dbReference>
<evidence type="ECO:0000256" key="8">
    <source>
        <dbReference type="ARBA" id="ARBA00022840"/>
    </source>
</evidence>
<comment type="similarity">
    <text evidence="2">Belongs to the FtsK/SpoIIIE/SftA family.</text>
</comment>
<dbReference type="InterPro" id="IPR027417">
    <property type="entry name" value="P-loop_NTPase"/>
</dbReference>
<gene>
    <name evidence="18" type="ORF">SAMN02745207_00350</name>
</gene>
<keyword evidence="4" id="KW-0132">Cell division</keyword>
<dbReference type="InterPro" id="IPR002543">
    <property type="entry name" value="FtsK_dom"/>
</dbReference>
<dbReference type="SUPFAM" id="SSF52540">
    <property type="entry name" value="P-loop containing nucleoside triphosphate hydrolases"/>
    <property type="match status" value="1"/>
</dbReference>
<dbReference type="Proteomes" id="UP000184447">
    <property type="component" value="Unassembled WGS sequence"/>
</dbReference>
<feature type="transmembrane region" description="Helical" evidence="16">
    <location>
        <begin position="92"/>
        <end position="112"/>
    </location>
</feature>
<feature type="binding site" evidence="14">
    <location>
        <begin position="473"/>
        <end position="480"/>
    </location>
    <ligand>
        <name>ATP</name>
        <dbReference type="ChEBI" id="CHEBI:30616"/>
    </ligand>
</feature>
<evidence type="ECO:0000256" key="10">
    <source>
        <dbReference type="ARBA" id="ARBA00023125"/>
    </source>
</evidence>
<evidence type="ECO:0000256" key="11">
    <source>
        <dbReference type="ARBA" id="ARBA00023136"/>
    </source>
</evidence>
<evidence type="ECO:0000256" key="14">
    <source>
        <dbReference type="PROSITE-ProRule" id="PRU00289"/>
    </source>
</evidence>
<dbReference type="Gene3D" id="1.10.10.10">
    <property type="entry name" value="Winged helix-like DNA-binding domain superfamily/Winged helix DNA-binding domain"/>
    <property type="match status" value="1"/>
</dbReference>
<evidence type="ECO:0000256" key="1">
    <source>
        <dbReference type="ARBA" id="ARBA00004651"/>
    </source>
</evidence>
<feature type="transmembrane region" description="Helical" evidence="16">
    <location>
        <begin position="26"/>
        <end position="50"/>
    </location>
</feature>
<dbReference type="InterPro" id="IPR050206">
    <property type="entry name" value="FtsK/SpoIIIE/SftA"/>
</dbReference>
<keyword evidence="19" id="KW-1185">Reference proteome</keyword>
<dbReference type="SMART" id="SM00843">
    <property type="entry name" value="Ftsk_gamma"/>
    <property type="match status" value="1"/>
</dbReference>
<dbReference type="GO" id="GO:0003677">
    <property type="term" value="F:DNA binding"/>
    <property type="evidence" value="ECO:0007669"/>
    <property type="project" value="UniProtKB-KW"/>
</dbReference>
<dbReference type="CDD" id="cd01127">
    <property type="entry name" value="TrwB_TraG_TraD_VirD4"/>
    <property type="match status" value="1"/>
</dbReference>
<dbReference type="GO" id="GO:0005886">
    <property type="term" value="C:plasma membrane"/>
    <property type="evidence" value="ECO:0007669"/>
    <property type="project" value="UniProtKB-SubCell"/>
</dbReference>
<feature type="transmembrane region" description="Helical" evidence="16">
    <location>
        <begin position="132"/>
        <end position="151"/>
    </location>
</feature>
<organism evidence="18 19">
    <name type="scientific">Clostridium grantii DSM 8605</name>
    <dbReference type="NCBI Taxonomy" id="1121316"/>
    <lineage>
        <taxon>Bacteria</taxon>
        <taxon>Bacillati</taxon>
        <taxon>Bacillota</taxon>
        <taxon>Clostridia</taxon>
        <taxon>Eubacteriales</taxon>
        <taxon>Clostridiaceae</taxon>
        <taxon>Clostridium</taxon>
    </lineage>
</organism>
<dbReference type="InterPro" id="IPR036390">
    <property type="entry name" value="WH_DNA-bd_sf"/>
</dbReference>
<dbReference type="Gene3D" id="3.30.980.40">
    <property type="match status" value="1"/>
</dbReference>
<dbReference type="GO" id="GO:0005524">
    <property type="term" value="F:ATP binding"/>
    <property type="evidence" value="ECO:0007669"/>
    <property type="project" value="UniProtKB-UniRule"/>
</dbReference>
<dbReference type="AlphaFoldDB" id="A0A1M5QXN6"/>
<comment type="subcellular location">
    <subcellularLocation>
        <location evidence="1">Cell membrane</location>
        <topology evidence="1">Multi-pass membrane protein</topology>
    </subcellularLocation>
</comment>
<dbReference type="Gene3D" id="3.40.50.300">
    <property type="entry name" value="P-loop containing nucleotide triphosphate hydrolases"/>
    <property type="match status" value="1"/>
</dbReference>
<feature type="region of interest" description="Disordered" evidence="15">
    <location>
        <begin position="767"/>
        <end position="788"/>
    </location>
</feature>
<keyword evidence="9 16" id="KW-1133">Transmembrane helix</keyword>
<reference evidence="18 19" key="1">
    <citation type="submission" date="2016-11" db="EMBL/GenBank/DDBJ databases">
        <authorList>
            <person name="Jaros S."/>
            <person name="Januszkiewicz K."/>
            <person name="Wedrychowicz H."/>
        </authorList>
    </citation>
    <scope>NUCLEOTIDE SEQUENCE [LARGE SCALE GENOMIC DNA]</scope>
    <source>
        <strain evidence="18 19">DSM 8605</strain>
    </source>
</reference>
<evidence type="ECO:0000256" key="9">
    <source>
        <dbReference type="ARBA" id="ARBA00022989"/>
    </source>
</evidence>
<dbReference type="SUPFAM" id="SSF46785">
    <property type="entry name" value="Winged helix' DNA-binding domain"/>
    <property type="match status" value="1"/>
</dbReference>
<dbReference type="InterPro" id="IPR025199">
    <property type="entry name" value="FtsK_4TM"/>
</dbReference>
<keyword evidence="5 16" id="KW-0812">Transmembrane</keyword>
<evidence type="ECO:0000256" key="12">
    <source>
        <dbReference type="ARBA" id="ARBA00023306"/>
    </source>
</evidence>
<keyword evidence="11 16" id="KW-0472">Membrane</keyword>
<dbReference type="InterPro" id="IPR036259">
    <property type="entry name" value="MFS_trans_sf"/>
</dbReference>
<dbReference type="PANTHER" id="PTHR22683:SF41">
    <property type="entry name" value="DNA TRANSLOCASE FTSK"/>
    <property type="match status" value="1"/>
</dbReference>
<dbReference type="STRING" id="1121316.SAMN02745207_00350"/>
<feature type="transmembrane region" description="Helical" evidence="16">
    <location>
        <begin position="56"/>
        <end position="80"/>
    </location>
</feature>
<dbReference type="PROSITE" id="PS50901">
    <property type="entry name" value="FTSK"/>
    <property type="match status" value="1"/>
</dbReference>
<evidence type="ECO:0000256" key="6">
    <source>
        <dbReference type="ARBA" id="ARBA00022741"/>
    </source>
</evidence>
<evidence type="ECO:0000256" key="13">
    <source>
        <dbReference type="ARBA" id="ARBA00024986"/>
    </source>
</evidence>
<dbReference type="OrthoDB" id="9807790at2"/>
<dbReference type="PANTHER" id="PTHR22683">
    <property type="entry name" value="SPORULATION PROTEIN RELATED"/>
    <property type="match status" value="1"/>
</dbReference>
<keyword evidence="8 14" id="KW-0067">ATP-binding</keyword>
<keyword evidence="6 14" id="KW-0547">Nucleotide-binding</keyword>